<protein>
    <submittedName>
        <fullName evidence="1">Uncharacterized protein</fullName>
    </submittedName>
</protein>
<organism evidence="1 2">
    <name type="scientific">Geodia barretti</name>
    <name type="common">Barrett's horny sponge</name>
    <dbReference type="NCBI Taxonomy" id="519541"/>
    <lineage>
        <taxon>Eukaryota</taxon>
        <taxon>Metazoa</taxon>
        <taxon>Porifera</taxon>
        <taxon>Demospongiae</taxon>
        <taxon>Heteroscleromorpha</taxon>
        <taxon>Tetractinellida</taxon>
        <taxon>Astrophorina</taxon>
        <taxon>Geodiidae</taxon>
        <taxon>Geodia</taxon>
    </lineage>
</organism>
<evidence type="ECO:0000313" key="2">
    <source>
        <dbReference type="Proteomes" id="UP001174909"/>
    </source>
</evidence>
<dbReference type="AlphaFoldDB" id="A0AA35WII8"/>
<reference evidence="1" key="1">
    <citation type="submission" date="2023-03" db="EMBL/GenBank/DDBJ databases">
        <authorList>
            <person name="Steffen K."/>
            <person name="Cardenas P."/>
        </authorList>
    </citation>
    <scope>NUCLEOTIDE SEQUENCE</scope>
</reference>
<evidence type="ECO:0000313" key="1">
    <source>
        <dbReference type="EMBL" id="CAI8022748.1"/>
    </source>
</evidence>
<comment type="caution">
    <text evidence="1">The sequence shown here is derived from an EMBL/GenBank/DDBJ whole genome shotgun (WGS) entry which is preliminary data.</text>
</comment>
<name>A0AA35WII8_GEOBA</name>
<sequence length="83" mass="10056">MARKLMLLSFSFSYLKNQRINFEAGATPHVRSYLRVRSYLHLPYKMQPCSEIEIHHRRAKVSITKYGIYKHLIRHHHHTINRQ</sequence>
<keyword evidence="2" id="KW-1185">Reference proteome</keyword>
<accession>A0AA35WII8</accession>
<dbReference type="Proteomes" id="UP001174909">
    <property type="component" value="Unassembled WGS sequence"/>
</dbReference>
<gene>
    <name evidence="1" type="ORF">GBAR_LOCUS13326</name>
</gene>
<dbReference type="EMBL" id="CASHTH010001975">
    <property type="protein sequence ID" value="CAI8022748.1"/>
    <property type="molecule type" value="Genomic_DNA"/>
</dbReference>
<proteinExistence type="predicted"/>